<gene>
    <name evidence="1" type="ORF">F4820DRAFT_443700</name>
</gene>
<proteinExistence type="predicted"/>
<sequence>MAAYVVSRMRALSATPEWTDIDKQVDTTHSTAPYNNISRLFRRDGEASPIAIVAIVAGCVIGFMVIGTCIMCCCKGRRSKSSGGMRHWADDPSRSRRQYRARRGGDVELNRWA</sequence>
<organism evidence="1 2">
    <name type="scientific">Hypoxylon rubiginosum</name>
    <dbReference type="NCBI Taxonomy" id="110542"/>
    <lineage>
        <taxon>Eukaryota</taxon>
        <taxon>Fungi</taxon>
        <taxon>Dikarya</taxon>
        <taxon>Ascomycota</taxon>
        <taxon>Pezizomycotina</taxon>
        <taxon>Sordariomycetes</taxon>
        <taxon>Xylariomycetidae</taxon>
        <taxon>Xylariales</taxon>
        <taxon>Hypoxylaceae</taxon>
        <taxon>Hypoxylon</taxon>
    </lineage>
</organism>
<name>A0ACB9ZE46_9PEZI</name>
<dbReference type="Proteomes" id="UP001497700">
    <property type="component" value="Unassembled WGS sequence"/>
</dbReference>
<dbReference type="EMBL" id="MU393427">
    <property type="protein sequence ID" value="KAI4869918.1"/>
    <property type="molecule type" value="Genomic_DNA"/>
</dbReference>
<keyword evidence="2" id="KW-1185">Reference proteome</keyword>
<reference evidence="1 2" key="1">
    <citation type="journal article" date="2022" name="New Phytol.">
        <title>Ecological generalism drives hyperdiversity of secondary metabolite gene clusters in xylarialean endophytes.</title>
        <authorList>
            <person name="Franco M.E.E."/>
            <person name="Wisecaver J.H."/>
            <person name="Arnold A.E."/>
            <person name="Ju Y.M."/>
            <person name="Slot J.C."/>
            <person name="Ahrendt S."/>
            <person name="Moore L.P."/>
            <person name="Eastman K.E."/>
            <person name="Scott K."/>
            <person name="Konkel Z."/>
            <person name="Mondo S.J."/>
            <person name="Kuo A."/>
            <person name="Hayes R.D."/>
            <person name="Haridas S."/>
            <person name="Andreopoulos B."/>
            <person name="Riley R."/>
            <person name="LaButti K."/>
            <person name="Pangilinan J."/>
            <person name="Lipzen A."/>
            <person name="Amirebrahimi M."/>
            <person name="Yan J."/>
            <person name="Adam C."/>
            <person name="Keymanesh K."/>
            <person name="Ng V."/>
            <person name="Louie K."/>
            <person name="Northen T."/>
            <person name="Drula E."/>
            <person name="Henrissat B."/>
            <person name="Hsieh H.M."/>
            <person name="Youens-Clark K."/>
            <person name="Lutzoni F."/>
            <person name="Miadlikowska J."/>
            <person name="Eastwood D.C."/>
            <person name="Hamelin R.C."/>
            <person name="Grigoriev I.V."/>
            <person name="U'Ren J.M."/>
        </authorList>
    </citation>
    <scope>NUCLEOTIDE SEQUENCE [LARGE SCALE GENOMIC DNA]</scope>
    <source>
        <strain evidence="1 2">CBS 119005</strain>
    </source>
</reference>
<accession>A0ACB9ZE46</accession>
<comment type="caution">
    <text evidence="1">The sequence shown here is derived from an EMBL/GenBank/DDBJ whole genome shotgun (WGS) entry which is preliminary data.</text>
</comment>
<protein>
    <submittedName>
        <fullName evidence="1">Uncharacterized protein</fullName>
    </submittedName>
</protein>
<evidence type="ECO:0000313" key="2">
    <source>
        <dbReference type="Proteomes" id="UP001497700"/>
    </source>
</evidence>
<evidence type="ECO:0000313" key="1">
    <source>
        <dbReference type="EMBL" id="KAI4869918.1"/>
    </source>
</evidence>